<dbReference type="Pfam" id="PF00005">
    <property type="entry name" value="ABC_tran"/>
    <property type="match status" value="1"/>
</dbReference>
<dbReference type="Proteomes" id="UP001165060">
    <property type="component" value="Unassembled WGS sequence"/>
</dbReference>
<feature type="transmembrane region" description="Helical" evidence="9">
    <location>
        <begin position="506"/>
        <end position="529"/>
    </location>
</feature>
<evidence type="ECO:0000256" key="6">
    <source>
        <dbReference type="ARBA" id="ARBA00022989"/>
    </source>
</evidence>
<evidence type="ECO:0000256" key="5">
    <source>
        <dbReference type="ARBA" id="ARBA00022840"/>
    </source>
</evidence>
<dbReference type="InterPro" id="IPR003593">
    <property type="entry name" value="AAA+_ATPase"/>
</dbReference>
<feature type="region of interest" description="Disordered" evidence="8">
    <location>
        <begin position="48"/>
        <end position="78"/>
    </location>
</feature>
<protein>
    <recommendedName>
        <fullName evidence="10">ABC transporter domain-containing protein</fullName>
    </recommendedName>
</protein>
<feature type="compositionally biased region" description="Low complexity" evidence="8">
    <location>
        <begin position="60"/>
        <end position="78"/>
    </location>
</feature>
<dbReference type="PROSITE" id="PS50893">
    <property type="entry name" value="ABC_TRANSPORTER_2"/>
    <property type="match status" value="1"/>
</dbReference>
<dbReference type="InterPro" id="IPR043926">
    <property type="entry name" value="ABCG_dom"/>
</dbReference>
<dbReference type="CDD" id="cd03213">
    <property type="entry name" value="ABCG_EPDR"/>
    <property type="match status" value="1"/>
</dbReference>
<dbReference type="InterPro" id="IPR013525">
    <property type="entry name" value="ABC2_TM"/>
</dbReference>
<evidence type="ECO:0000313" key="11">
    <source>
        <dbReference type="EMBL" id="GMI39594.1"/>
    </source>
</evidence>
<evidence type="ECO:0000256" key="7">
    <source>
        <dbReference type="ARBA" id="ARBA00023136"/>
    </source>
</evidence>
<proteinExistence type="predicted"/>
<dbReference type="PANTHER" id="PTHR48041">
    <property type="entry name" value="ABC TRANSPORTER G FAMILY MEMBER 28"/>
    <property type="match status" value="1"/>
</dbReference>
<feature type="transmembrane region" description="Helical" evidence="9">
    <location>
        <begin position="620"/>
        <end position="642"/>
    </location>
</feature>
<dbReference type="InterPro" id="IPR003439">
    <property type="entry name" value="ABC_transporter-like_ATP-bd"/>
</dbReference>
<gene>
    <name evidence="11" type="ORF">TeGR_g11472</name>
</gene>
<keyword evidence="6 9" id="KW-1133">Transmembrane helix</keyword>
<dbReference type="EMBL" id="BRYB01003616">
    <property type="protein sequence ID" value="GMI39594.1"/>
    <property type="molecule type" value="Genomic_DNA"/>
</dbReference>
<organism evidence="11 12">
    <name type="scientific">Tetraparma gracilis</name>
    <dbReference type="NCBI Taxonomy" id="2962635"/>
    <lineage>
        <taxon>Eukaryota</taxon>
        <taxon>Sar</taxon>
        <taxon>Stramenopiles</taxon>
        <taxon>Ochrophyta</taxon>
        <taxon>Bolidophyceae</taxon>
        <taxon>Parmales</taxon>
        <taxon>Triparmaceae</taxon>
        <taxon>Tetraparma</taxon>
    </lineage>
</organism>
<evidence type="ECO:0000313" key="12">
    <source>
        <dbReference type="Proteomes" id="UP001165060"/>
    </source>
</evidence>
<dbReference type="PANTHER" id="PTHR48041:SF63">
    <property type="entry name" value="EARLY GENE AT 23, ISOFORM C"/>
    <property type="match status" value="1"/>
</dbReference>
<dbReference type="InterPro" id="IPR050352">
    <property type="entry name" value="ABCG_transporters"/>
</dbReference>
<evidence type="ECO:0000256" key="3">
    <source>
        <dbReference type="ARBA" id="ARBA00022692"/>
    </source>
</evidence>
<evidence type="ECO:0000256" key="9">
    <source>
        <dbReference type="SAM" id="Phobius"/>
    </source>
</evidence>
<dbReference type="Pfam" id="PF19055">
    <property type="entry name" value="ABC2_membrane_7"/>
    <property type="match status" value="1"/>
</dbReference>
<sequence length="652" mass="70497">MTPAPNGPSSSAAATMEDIELSLTPSPSSLLGESDASDHVTISFHKLIKQVPPPPPPPSLLSSSIAGPGSSSSGSAAAPTMKQILSNVSGSANPGEILALMGPSGSGKTTLLDCLSNRGIISSGTISINGAPLSKRHKRSIAYVMQSDIFFDHLTVRDQLLYTALLRLPDSLPLKAKVARVDDTINQLRLQKCANTPIMLISGGEKKRTNIGTELLTDPRVLLLDEPTSGLDSTSAVALMNVLRTLADSGKTVVTSIHQPSSAVFAGFDKLLVLADGFMVYSGTPAGSMEYFSSLGYPVPAGYNASDHLMDLLVVDAGVDEEAAGRKQKLIDHWDSETSAKTALEITEKLKQSFPVDESELQHYKKWNTSYLTQLRVLMHRAMRNSRSAIFTPLNFIKSAVLGFIVGLVWFQMEDGEKFVQDKSGLVFFNMTFWVFDSLFTAFMSFPSERDLIFKERSSGSYRLSAYFIAKTVSEAPMRIALPFVYIMISYWMANLNAHLSAFFPFLAVQLLCVLAGESIGLFIGATVLDMEKAMVIATLISLAMMLTGGFFAEHVEDYVGWVQYLSPFKYSYHACIQIAFDEDVKCDGSGGLDGLCDGSEGYAARDDVVFGVLGAEGSVAFNVSMLFLISIIGRLAAYVALRRVKDGTGRV</sequence>
<feature type="transmembrane region" description="Helical" evidence="9">
    <location>
        <begin position="425"/>
        <end position="446"/>
    </location>
</feature>
<name>A0ABQ6N3P6_9STRA</name>
<keyword evidence="12" id="KW-1185">Reference proteome</keyword>
<dbReference type="InterPro" id="IPR027417">
    <property type="entry name" value="P-loop_NTPase"/>
</dbReference>
<dbReference type="Gene3D" id="3.40.50.300">
    <property type="entry name" value="P-loop containing nucleotide triphosphate hydrolases"/>
    <property type="match status" value="1"/>
</dbReference>
<evidence type="ECO:0000259" key="10">
    <source>
        <dbReference type="PROSITE" id="PS50893"/>
    </source>
</evidence>
<dbReference type="SUPFAM" id="SSF52540">
    <property type="entry name" value="P-loop containing nucleoside triphosphate hydrolases"/>
    <property type="match status" value="1"/>
</dbReference>
<comment type="caution">
    <text evidence="11">The sequence shown here is derived from an EMBL/GenBank/DDBJ whole genome shotgun (WGS) entry which is preliminary data.</text>
</comment>
<keyword evidence="2" id="KW-0813">Transport</keyword>
<keyword evidence="5" id="KW-0067">ATP-binding</keyword>
<accession>A0ABQ6N3P6</accession>
<feature type="transmembrane region" description="Helical" evidence="9">
    <location>
        <begin position="536"/>
        <end position="553"/>
    </location>
</feature>
<evidence type="ECO:0000256" key="2">
    <source>
        <dbReference type="ARBA" id="ARBA00022448"/>
    </source>
</evidence>
<dbReference type="Pfam" id="PF01061">
    <property type="entry name" value="ABC2_membrane"/>
    <property type="match status" value="1"/>
</dbReference>
<feature type="transmembrane region" description="Helical" evidence="9">
    <location>
        <begin position="389"/>
        <end position="413"/>
    </location>
</feature>
<feature type="region of interest" description="Disordered" evidence="8">
    <location>
        <begin position="1"/>
        <end position="36"/>
    </location>
</feature>
<keyword evidence="4" id="KW-0547">Nucleotide-binding</keyword>
<feature type="compositionally biased region" description="Low complexity" evidence="8">
    <location>
        <begin position="21"/>
        <end position="31"/>
    </location>
</feature>
<feature type="domain" description="ABC transporter" evidence="10">
    <location>
        <begin position="60"/>
        <end position="301"/>
    </location>
</feature>
<dbReference type="SMART" id="SM00382">
    <property type="entry name" value="AAA"/>
    <property type="match status" value="1"/>
</dbReference>
<keyword evidence="3 9" id="KW-0812">Transmembrane</keyword>
<reference evidence="11 12" key="1">
    <citation type="journal article" date="2023" name="Commun. Biol.">
        <title>Genome analysis of Parmales, the sister group of diatoms, reveals the evolutionary specialization of diatoms from phago-mixotrophs to photoautotrophs.</title>
        <authorList>
            <person name="Ban H."/>
            <person name="Sato S."/>
            <person name="Yoshikawa S."/>
            <person name="Yamada K."/>
            <person name="Nakamura Y."/>
            <person name="Ichinomiya M."/>
            <person name="Sato N."/>
            <person name="Blanc-Mathieu R."/>
            <person name="Endo H."/>
            <person name="Kuwata A."/>
            <person name="Ogata H."/>
        </authorList>
    </citation>
    <scope>NUCLEOTIDE SEQUENCE [LARGE SCALE GENOMIC DNA]</scope>
</reference>
<comment type="subcellular location">
    <subcellularLocation>
        <location evidence="1">Membrane</location>
        <topology evidence="1">Multi-pass membrane protein</topology>
    </subcellularLocation>
</comment>
<evidence type="ECO:0000256" key="1">
    <source>
        <dbReference type="ARBA" id="ARBA00004141"/>
    </source>
</evidence>
<evidence type="ECO:0000256" key="8">
    <source>
        <dbReference type="SAM" id="MobiDB-lite"/>
    </source>
</evidence>
<keyword evidence="7 9" id="KW-0472">Membrane</keyword>
<evidence type="ECO:0000256" key="4">
    <source>
        <dbReference type="ARBA" id="ARBA00022741"/>
    </source>
</evidence>